<evidence type="ECO:0008006" key="4">
    <source>
        <dbReference type="Google" id="ProtNLM"/>
    </source>
</evidence>
<reference evidence="2 3" key="1">
    <citation type="submission" date="2018-05" db="EMBL/GenBank/DDBJ databases">
        <title>Lujinxingia marina gen. nov. sp. nov., a new facultative anaerobic member of the class Deltaproteobacteria, and proposal of Lujinxingaceae fam. nov.</title>
        <authorList>
            <person name="Li C.-M."/>
        </authorList>
    </citation>
    <scope>NUCLEOTIDE SEQUENCE [LARGE SCALE GENOMIC DNA]</scope>
    <source>
        <strain evidence="2 3">B210</strain>
    </source>
</reference>
<evidence type="ECO:0000256" key="1">
    <source>
        <dbReference type="SAM" id="MobiDB-lite"/>
    </source>
</evidence>
<evidence type="ECO:0000313" key="3">
    <source>
        <dbReference type="Proteomes" id="UP000249169"/>
    </source>
</evidence>
<feature type="region of interest" description="Disordered" evidence="1">
    <location>
        <begin position="1"/>
        <end position="21"/>
    </location>
</feature>
<evidence type="ECO:0000313" key="2">
    <source>
        <dbReference type="EMBL" id="RAL23019.1"/>
    </source>
</evidence>
<protein>
    <recommendedName>
        <fullName evidence="4">Antitoxin Xre/MbcA/ParS-like toxin-binding domain-containing protein</fullName>
    </recommendedName>
</protein>
<dbReference type="Proteomes" id="UP000249169">
    <property type="component" value="Unassembled WGS sequence"/>
</dbReference>
<organism evidence="2 3">
    <name type="scientific">Lujinxingia litoralis</name>
    <dbReference type="NCBI Taxonomy" id="2211119"/>
    <lineage>
        <taxon>Bacteria</taxon>
        <taxon>Deltaproteobacteria</taxon>
        <taxon>Bradymonadales</taxon>
        <taxon>Lujinxingiaceae</taxon>
        <taxon>Lujinxingia</taxon>
    </lineage>
</organism>
<proteinExistence type="predicted"/>
<dbReference type="AlphaFoldDB" id="A0A328C681"/>
<name>A0A328C681_9DELT</name>
<comment type="caution">
    <text evidence="2">The sequence shown here is derived from an EMBL/GenBank/DDBJ whole genome shotgun (WGS) entry which is preliminary data.</text>
</comment>
<gene>
    <name evidence="2" type="ORF">DL240_09020</name>
</gene>
<keyword evidence="3" id="KW-1185">Reference proteome</keyword>
<sequence>MLPETTRRNQPYGTASAPRHSLSLIRAGQSFGPLRREEPFGLPSRAELEKSPVLARALARGDSRRRELLQTPTLSLEEAARRLELSIDELRTAIAQGRLLAIPANDSSPSPTRIPSFQLVESHLLPGLEQVLKLLPDYGWFDALNFFNSPHEGLHGDTPAHALTQGQLEPVLRCARQHWQHLST</sequence>
<accession>A0A328C681</accession>
<dbReference type="EMBL" id="QHKO01000003">
    <property type="protein sequence ID" value="RAL23019.1"/>
    <property type="molecule type" value="Genomic_DNA"/>
</dbReference>